<feature type="domain" description="Glycosyltransferase 2-like" evidence="2">
    <location>
        <begin position="7"/>
        <end position="138"/>
    </location>
</feature>
<keyword evidence="1" id="KW-0812">Transmembrane</keyword>
<reference evidence="3" key="1">
    <citation type="submission" date="2018-05" db="EMBL/GenBank/DDBJ databases">
        <authorList>
            <person name="Lanie J.A."/>
            <person name="Ng W.-L."/>
            <person name="Kazmierczak K.M."/>
            <person name="Andrzejewski T.M."/>
            <person name="Davidsen T.M."/>
            <person name="Wayne K.J."/>
            <person name="Tettelin H."/>
            <person name="Glass J.I."/>
            <person name="Rusch D."/>
            <person name="Podicherti R."/>
            <person name="Tsui H.-C.T."/>
            <person name="Winkler M.E."/>
        </authorList>
    </citation>
    <scope>NUCLEOTIDE SEQUENCE</scope>
</reference>
<dbReference type="InterPro" id="IPR029044">
    <property type="entry name" value="Nucleotide-diphossugar_trans"/>
</dbReference>
<dbReference type="InterPro" id="IPR001173">
    <property type="entry name" value="Glyco_trans_2-like"/>
</dbReference>
<dbReference type="Pfam" id="PF00535">
    <property type="entry name" value="Glycos_transf_2"/>
    <property type="match status" value="1"/>
</dbReference>
<dbReference type="PANTHER" id="PTHR22916">
    <property type="entry name" value="GLYCOSYLTRANSFERASE"/>
    <property type="match status" value="1"/>
</dbReference>
<keyword evidence="1" id="KW-1133">Transmembrane helix</keyword>
<gene>
    <name evidence="3" type="ORF">METZ01_LOCUS72925</name>
</gene>
<dbReference type="AlphaFoldDB" id="A0A381TX90"/>
<keyword evidence="1" id="KW-0472">Membrane</keyword>
<dbReference type="PANTHER" id="PTHR22916:SF64">
    <property type="entry name" value="TRANSFERASE, PUTATIVE-RELATED"/>
    <property type="match status" value="1"/>
</dbReference>
<name>A0A381TX90_9ZZZZ</name>
<evidence type="ECO:0000259" key="2">
    <source>
        <dbReference type="Pfam" id="PF00535"/>
    </source>
</evidence>
<sequence length="335" mass="38370">MTENDISFIIPVFNRPQEIKELLESFTKLSSGKDFEIVIIEDGSTDDCQGVIKDFNSQLTISYYKKNNTGPGDSRNYGMKKAKGNYFIILDSDCLLPEDYMQHVINNLNNNYVDCFGGIDASHESFSDYQKAVSFSMTSFLTTGGIRGGKYKKKLFQPRSFNMGISKDAFLKSNGFGNIHPGEDPDLSIRLNLLGFKTALYSDVMVFHKRRVSISSFFKQVYKFGLVRPILNHWHPKSFRLVYYFPTFALIFLIFSIIELIRGNQIPLYLIFSYMILVFISSTYVNRSFKIGLLSIITSAIQILGYGYGYLKSSIMLIFNKKNIEKVFSEVFFSK</sequence>
<proteinExistence type="predicted"/>
<organism evidence="3">
    <name type="scientific">marine metagenome</name>
    <dbReference type="NCBI Taxonomy" id="408172"/>
    <lineage>
        <taxon>unclassified sequences</taxon>
        <taxon>metagenomes</taxon>
        <taxon>ecological metagenomes</taxon>
    </lineage>
</organism>
<feature type="transmembrane region" description="Helical" evidence="1">
    <location>
        <begin position="241"/>
        <end position="261"/>
    </location>
</feature>
<accession>A0A381TX90</accession>
<dbReference type="Gene3D" id="3.90.550.10">
    <property type="entry name" value="Spore Coat Polysaccharide Biosynthesis Protein SpsA, Chain A"/>
    <property type="match status" value="1"/>
</dbReference>
<dbReference type="EMBL" id="UINC01005245">
    <property type="protein sequence ID" value="SVA20071.1"/>
    <property type="molecule type" value="Genomic_DNA"/>
</dbReference>
<feature type="transmembrane region" description="Helical" evidence="1">
    <location>
        <begin position="268"/>
        <end position="285"/>
    </location>
</feature>
<evidence type="ECO:0000256" key="1">
    <source>
        <dbReference type="SAM" id="Phobius"/>
    </source>
</evidence>
<protein>
    <recommendedName>
        <fullName evidence="2">Glycosyltransferase 2-like domain-containing protein</fullName>
    </recommendedName>
</protein>
<evidence type="ECO:0000313" key="3">
    <source>
        <dbReference type="EMBL" id="SVA20071.1"/>
    </source>
</evidence>
<dbReference type="SUPFAM" id="SSF53448">
    <property type="entry name" value="Nucleotide-diphospho-sugar transferases"/>
    <property type="match status" value="1"/>
</dbReference>
<feature type="transmembrane region" description="Helical" evidence="1">
    <location>
        <begin position="291"/>
        <end position="311"/>
    </location>
</feature>